<protein>
    <submittedName>
        <fullName evidence="1">Uncharacterized protein</fullName>
    </submittedName>
</protein>
<dbReference type="AlphaFoldDB" id="A0AAJ6BIQ4"/>
<organism evidence="1 2">
    <name type="scientific">Candidatus Brevundimonas colombiensis</name>
    <dbReference type="NCBI Taxonomy" id="3121376"/>
    <lineage>
        <taxon>Bacteria</taxon>
        <taxon>Pseudomonadati</taxon>
        <taxon>Pseudomonadota</taxon>
        <taxon>Alphaproteobacteria</taxon>
        <taxon>Caulobacterales</taxon>
        <taxon>Caulobacteraceae</taxon>
        <taxon>Brevundimonas</taxon>
    </lineage>
</organism>
<reference evidence="1" key="1">
    <citation type="submission" date="2023-03" db="EMBL/GenBank/DDBJ databases">
        <title>Andean soil-derived lignocellulolytic bacterial consortium as a source of novel taxa and putative plastic-active enzymes.</title>
        <authorList>
            <person name="Diaz-Garcia L."/>
            <person name="Chuvochina M."/>
            <person name="Feuerriegel G."/>
            <person name="Bunk B."/>
            <person name="Sproer C."/>
            <person name="Streit W.R."/>
            <person name="Rodriguez L.M."/>
            <person name="Overmann J."/>
            <person name="Jimenez D.J."/>
        </authorList>
    </citation>
    <scope>NUCLEOTIDE SEQUENCE</scope>
    <source>
        <strain evidence="1">MAG 833</strain>
    </source>
</reference>
<sequence length="165" mass="16881">MYAQNKSSAGPRRNGFNRPVPIRLRMGLVMRRNMEFGALGDVEGALRGEGVGLAPMSTGEASLSAGGVTVLATATARDIAEGRLKGLVVPGGSSDEASLAAVRSLIDLARANELTILAFADGVALTAERFGVEVEAEAEAAIFGGGQPTVLNERADLSKAVAALS</sequence>
<dbReference type="Proteomes" id="UP001213664">
    <property type="component" value="Chromosome"/>
</dbReference>
<gene>
    <name evidence="1" type="ORF">P0Y50_10960</name>
</gene>
<dbReference type="EMBL" id="CP119326">
    <property type="protein sequence ID" value="WEK39065.1"/>
    <property type="molecule type" value="Genomic_DNA"/>
</dbReference>
<name>A0AAJ6BIQ4_9CAUL</name>
<proteinExistence type="predicted"/>
<accession>A0AAJ6BIQ4</accession>
<evidence type="ECO:0000313" key="2">
    <source>
        <dbReference type="Proteomes" id="UP001213664"/>
    </source>
</evidence>
<evidence type="ECO:0000313" key="1">
    <source>
        <dbReference type="EMBL" id="WEK39065.1"/>
    </source>
</evidence>